<accession>A0A9K3GJ04</accession>
<reference evidence="1 2" key="1">
    <citation type="journal article" date="2018" name="PLoS ONE">
        <title>The draft genome of Kipferlia bialata reveals reductive genome evolution in fornicate parasites.</title>
        <authorList>
            <person name="Tanifuji G."/>
            <person name="Takabayashi S."/>
            <person name="Kume K."/>
            <person name="Takagi M."/>
            <person name="Nakayama T."/>
            <person name="Kamikawa R."/>
            <person name="Inagaki Y."/>
            <person name="Hashimoto T."/>
        </authorList>
    </citation>
    <scope>NUCLEOTIDE SEQUENCE [LARGE SCALE GENOMIC DNA]</scope>
    <source>
        <strain evidence="1">NY0173</strain>
    </source>
</reference>
<dbReference type="AlphaFoldDB" id="A0A9K3GJ04"/>
<protein>
    <submittedName>
        <fullName evidence="1">Uncharacterized protein</fullName>
    </submittedName>
</protein>
<organism evidence="1 2">
    <name type="scientific">Kipferlia bialata</name>
    <dbReference type="NCBI Taxonomy" id="797122"/>
    <lineage>
        <taxon>Eukaryota</taxon>
        <taxon>Metamonada</taxon>
        <taxon>Carpediemonas-like organisms</taxon>
        <taxon>Kipferlia</taxon>
    </lineage>
</organism>
<sequence length="234" mass="25873">AKRPAGMDTASIEQYVASICTEKAALQAAKASLTRILGTISGHMEDILATEGYGVQLITANEEDESTFEVQKVATWGTFIVGPNKSKFDISVSHANDDGLGYLNVEIEGADIFMELEEDNDFTPLGYSNSDIVQFLIKAGLSHLPPNTAKCKDKDVLALVEQKVELAKKGETEDMSSFSPERLEIEYRYHRYVMADVLAEVLDKLDTWSARNGVHSDVSTWFNSGSIHKYLELQ</sequence>
<keyword evidence="2" id="KW-1185">Reference proteome</keyword>
<name>A0A9K3GJ04_9EUKA</name>
<evidence type="ECO:0000313" key="1">
    <source>
        <dbReference type="EMBL" id="GIQ84120.1"/>
    </source>
</evidence>
<dbReference type="EMBL" id="BDIP01001313">
    <property type="protein sequence ID" value="GIQ84120.1"/>
    <property type="molecule type" value="Genomic_DNA"/>
</dbReference>
<gene>
    <name evidence="1" type="ORF">KIPB_005562</name>
</gene>
<comment type="caution">
    <text evidence="1">The sequence shown here is derived from an EMBL/GenBank/DDBJ whole genome shotgun (WGS) entry which is preliminary data.</text>
</comment>
<evidence type="ECO:0000313" key="2">
    <source>
        <dbReference type="Proteomes" id="UP000265618"/>
    </source>
</evidence>
<dbReference type="Proteomes" id="UP000265618">
    <property type="component" value="Unassembled WGS sequence"/>
</dbReference>
<feature type="non-terminal residue" evidence="1">
    <location>
        <position position="1"/>
    </location>
</feature>
<proteinExistence type="predicted"/>